<dbReference type="EMBL" id="JASNGB010000314">
    <property type="protein sequence ID" value="MDL2345821.1"/>
    <property type="molecule type" value="Genomic_DNA"/>
</dbReference>
<dbReference type="Gene3D" id="3.40.1000.10">
    <property type="entry name" value="Mog1/PsbP, alpha/beta/alpha sandwich"/>
    <property type="match status" value="1"/>
</dbReference>
<feature type="chain" id="PRO_5045054660" description="DUF1795 domain-containing protein" evidence="1">
    <location>
        <begin position="22"/>
        <end position="174"/>
    </location>
</feature>
<evidence type="ECO:0000256" key="1">
    <source>
        <dbReference type="SAM" id="SignalP"/>
    </source>
</evidence>
<sequence>MKTSLLTLTVLALLGAPAALAAPLKLQNVPVTVDTNPRLYVLNDAGIARAFPSAAGRPEAVFLTEDRKVTIAFDWREAALAPAGVASLTNEFATGLRAQVPNLKTIRSAAVQVGGHPWGQIIFTTPGQGDDRRFEMLLTSAGGRLLVVTVASNVKDYSRNENLVRNLASSLRVN</sequence>
<proteinExistence type="predicted"/>
<comment type="caution">
    <text evidence="2">The sequence shown here is derived from an EMBL/GenBank/DDBJ whole genome shotgun (WGS) entry which is preliminary data.</text>
</comment>
<gene>
    <name evidence="2" type="ORF">QOL99_16960</name>
</gene>
<dbReference type="Proteomes" id="UP001302059">
    <property type="component" value="Unassembled WGS sequence"/>
</dbReference>
<organism evidence="2 3">
    <name type="scientific">Deinococcus rhizophilus</name>
    <dbReference type="NCBI Taxonomy" id="3049544"/>
    <lineage>
        <taxon>Bacteria</taxon>
        <taxon>Thermotogati</taxon>
        <taxon>Deinococcota</taxon>
        <taxon>Deinococci</taxon>
        <taxon>Deinococcales</taxon>
        <taxon>Deinococcaceae</taxon>
        <taxon>Deinococcus</taxon>
    </lineage>
</organism>
<dbReference type="RefSeq" id="WP_285525553.1">
    <property type="nucleotide sequence ID" value="NZ_JASNGB010000314.1"/>
</dbReference>
<evidence type="ECO:0008006" key="4">
    <source>
        <dbReference type="Google" id="ProtNLM"/>
    </source>
</evidence>
<keyword evidence="3" id="KW-1185">Reference proteome</keyword>
<reference evidence="2 3" key="1">
    <citation type="submission" date="2023-05" db="EMBL/GenBank/DDBJ databases">
        <authorList>
            <person name="Gao F."/>
        </authorList>
    </citation>
    <scope>NUCLEOTIDE SEQUENCE [LARGE SCALE GENOMIC DNA]</scope>
    <source>
        <strain evidence="2 3">MIMF12</strain>
    </source>
</reference>
<accession>A0ABT7JLK2</accession>
<evidence type="ECO:0000313" key="2">
    <source>
        <dbReference type="EMBL" id="MDL2345821.1"/>
    </source>
</evidence>
<keyword evidence="1" id="KW-0732">Signal</keyword>
<evidence type="ECO:0000313" key="3">
    <source>
        <dbReference type="Proteomes" id="UP001302059"/>
    </source>
</evidence>
<name>A0ABT7JLK2_9DEIO</name>
<feature type="signal peptide" evidence="1">
    <location>
        <begin position="1"/>
        <end position="21"/>
    </location>
</feature>
<protein>
    <recommendedName>
        <fullName evidence="4">DUF1795 domain-containing protein</fullName>
    </recommendedName>
</protein>